<dbReference type="Pfam" id="PF08240">
    <property type="entry name" value="ADH_N"/>
    <property type="match status" value="1"/>
</dbReference>
<dbReference type="SUPFAM" id="SSF51735">
    <property type="entry name" value="NAD(P)-binding Rossmann-fold domains"/>
    <property type="match status" value="1"/>
</dbReference>
<proteinExistence type="inferred from homology"/>
<keyword evidence="3 6" id="KW-0479">Metal-binding</keyword>
<evidence type="ECO:0000313" key="9">
    <source>
        <dbReference type="EMBL" id="MEJ5943798.1"/>
    </source>
</evidence>
<dbReference type="InterPro" id="IPR013149">
    <property type="entry name" value="ADH-like_C"/>
</dbReference>
<protein>
    <submittedName>
        <fullName evidence="9">NAD(P)-dependent alcohol dehydrogenase</fullName>
    </submittedName>
</protein>
<feature type="domain" description="Alcohol dehydrogenase-like N-terminal" evidence="8">
    <location>
        <begin position="41"/>
        <end position="154"/>
    </location>
</feature>
<keyword evidence="5" id="KW-0560">Oxidoreductase</keyword>
<dbReference type="Pfam" id="PF00107">
    <property type="entry name" value="ADH_zinc_N"/>
    <property type="match status" value="1"/>
</dbReference>
<evidence type="ECO:0000313" key="10">
    <source>
        <dbReference type="Proteomes" id="UP001387100"/>
    </source>
</evidence>
<dbReference type="Gene3D" id="3.90.180.10">
    <property type="entry name" value="Medium-chain alcohol dehydrogenases, catalytic domain"/>
    <property type="match status" value="1"/>
</dbReference>
<evidence type="ECO:0000256" key="6">
    <source>
        <dbReference type="RuleBase" id="RU361277"/>
    </source>
</evidence>
<dbReference type="InterPro" id="IPR045306">
    <property type="entry name" value="SDH-like"/>
</dbReference>
<name>A0ABU8RFF3_9ACTN</name>
<organism evidence="9 10">
    <name type="scientific">Pseudokineococcus basanitobsidens</name>
    <dbReference type="NCBI Taxonomy" id="1926649"/>
    <lineage>
        <taxon>Bacteria</taxon>
        <taxon>Bacillati</taxon>
        <taxon>Actinomycetota</taxon>
        <taxon>Actinomycetes</taxon>
        <taxon>Kineosporiales</taxon>
        <taxon>Kineosporiaceae</taxon>
        <taxon>Pseudokineococcus</taxon>
    </lineage>
</organism>
<evidence type="ECO:0000259" key="7">
    <source>
        <dbReference type="Pfam" id="PF00107"/>
    </source>
</evidence>
<gene>
    <name evidence="9" type="ORF">WDZ17_00630</name>
</gene>
<dbReference type="PROSITE" id="PS00059">
    <property type="entry name" value="ADH_ZINC"/>
    <property type="match status" value="1"/>
</dbReference>
<evidence type="ECO:0000256" key="5">
    <source>
        <dbReference type="ARBA" id="ARBA00023002"/>
    </source>
</evidence>
<dbReference type="Gene3D" id="3.40.50.720">
    <property type="entry name" value="NAD(P)-binding Rossmann-like Domain"/>
    <property type="match status" value="1"/>
</dbReference>
<keyword evidence="10" id="KW-1185">Reference proteome</keyword>
<dbReference type="CDD" id="cd05285">
    <property type="entry name" value="sorbitol_DH"/>
    <property type="match status" value="1"/>
</dbReference>
<evidence type="ECO:0000256" key="4">
    <source>
        <dbReference type="ARBA" id="ARBA00022833"/>
    </source>
</evidence>
<comment type="cofactor">
    <cofactor evidence="1 6">
        <name>Zn(2+)</name>
        <dbReference type="ChEBI" id="CHEBI:29105"/>
    </cofactor>
</comment>
<evidence type="ECO:0000259" key="8">
    <source>
        <dbReference type="Pfam" id="PF08240"/>
    </source>
</evidence>
<comment type="similarity">
    <text evidence="2 6">Belongs to the zinc-containing alcohol dehydrogenase family.</text>
</comment>
<reference evidence="9 10" key="1">
    <citation type="journal article" date="2017" name="Int. J. Syst. Evol. Microbiol.">
        <title>Pseudokineococcus basanitobsidens sp. nov., isolated from volcanic rock.</title>
        <authorList>
            <person name="Lee D.W."/>
            <person name="Park M.Y."/>
            <person name="Kim J.J."/>
            <person name="Kim B.S."/>
        </authorList>
    </citation>
    <scope>NUCLEOTIDE SEQUENCE [LARGE SCALE GENOMIC DNA]</scope>
    <source>
        <strain evidence="9 10">DSM 103726</strain>
    </source>
</reference>
<sequence length="356" mass="37328">MSTTAGTTTDVGDVPRTMRASVMTGVRAVEVQERPVPVPADDEVLVRVGSVGVCGSDVHYFTEGRIGDMVVDGPLVLGHEVGGTVVGVGRDVPESRVGERVALEPQKPCRRCRQCHAGRMNLCPHMVFYATPPVDGAFCEYVTAPADFAYPVPDSLSDAAVGLLEPLSVGIWAMRKTDVGLGDRVLVAGAGPIGAMVAQAARAQGATDVVVTDLVESRRERILSFGATRALDPRESAAEIAALEADAFVDCTGATPAVLSGIEAVRGGGTVVLVGLGAETMPIPVQLVATREIRLTGVFRYVDTWPRAIELARTGTVDLDGMVTARYDLDSVEEALLADSDPTSMKAVVDVFGGPR</sequence>
<accession>A0ABU8RFF3</accession>
<dbReference type="SUPFAM" id="SSF50129">
    <property type="entry name" value="GroES-like"/>
    <property type="match status" value="1"/>
</dbReference>
<dbReference type="PANTHER" id="PTHR43161:SF9">
    <property type="entry name" value="SORBITOL DEHYDROGENASE"/>
    <property type="match status" value="1"/>
</dbReference>
<dbReference type="InterPro" id="IPR002328">
    <property type="entry name" value="ADH_Zn_CS"/>
</dbReference>
<evidence type="ECO:0000256" key="2">
    <source>
        <dbReference type="ARBA" id="ARBA00008072"/>
    </source>
</evidence>
<dbReference type="PANTHER" id="PTHR43161">
    <property type="entry name" value="SORBITOL DEHYDROGENASE"/>
    <property type="match status" value="1"/>
</dbReference>
<feature type="domain" description="Alcohol dehydrogenase-like C-terminal" evidence="7">
    <location>
        <begin position="192"/>
        <end position="312"/>
    </location>
</feature>
<evidence type="ECO:0000256" key="3">
    <source>
        <dbReference type="ARBA" id="ARBA00022723"/>
    </source>
</evidence>
<dbReference type="Proteomes" id="UP001387100">
    <property type="component" value="Unassembled WGS sequence"/>
</dbReference>
<comment type="caution">
    <text evidence="9">The sequence shown here is derived from an EMBL/GenBank/DDBJ whole genome shotgun (WGS) entry which is preliminary data.</text>
</comment>
<dbReference type="InterPro" id="IPR011032">
    <property type="entry name" value="GroES-like_sf"/>
</dbReference>
<dbReference type="EMBL" id="JBBIAA010000001">
    <property type="protein sequence ID" value="MEJ5943798.1"/>
    <property type="molecule type" value="Genomic_DNA"/>
</dbReference>
<keyword evidence="4 6" id="KW-0862">Zinc</keyword>
<dbReference type="InterPro" id="IPR036291">
    <property type="entry name" value="NAD(P)-bd_dom_sf"/>
</dbReference>
<evidence type="ECO:0000256" key="1">
    <source>
        <dbReference type="ARBA" id="ARBA00001947"/>
    </source>
</evidence>
<dbReference type="InterPro" id="IPR013154">
    <property type="entry name" value="ADH-like_N"/>
</dbReference>